<keyword evidence="2" id="KW-0732">Signal</keyword>
<evidence type="ECO:0000256" key="1">
    <source>
        <dbReference type="RuleBase" id="RU000411"/>
    </source>
</evidence>
<dbReference type="SMART" id="SM00093">
    <property type="entry name" value="SERPIN"/>
    <property type="match status" value="1"/>
</dbReference>
<dbReference type="InterPro" id="IPR042178">
    <property type="entry name" value="Serpin_sf_1"/>
</dbReference>
<organism evidence="4 5">
    <name type="scientific">Thermodesulfobium narugense DSM 14796</name>
    <dbReference type="NCBI Taxonomy" id="747365"/>
    <lineage>
        <taxon>Bacteria</taxon>
        <taxon>Pseudomonadati</taxon>
        <taxon>Thermodesulfobiota</taxon>
        <taxon>Thermodesulfobiia</taxon>
        <taxon>Thermodesulfobiales</taxon>
        <taxon>Thermodesulfobiaceae</taxon>
        <taxon>Thermodesulfobium</taxon>
    </lineage>
</organism>
<evidence type="ECO:0000313" key="5">
    <source>
        <dbReference type="Proteomes" id="UP000011765"/>
    </source>
</evidence>
<dbReference type="CDD" id="cd19590">
    <property type="entry name" value="serpin_thermopin-like"/>
    <property type="match status" value="1"/>
</dbReference>
<accession>M1E6F8</accession>
<evidence type="ECO:0000256" key="2">
    <source>
        <dbReference type="SAM" id="SignalP"/>
    </source>
</evidence>
<protein>
    <submittedName>
        <fullName evidence="4">Proteinase inhibitor I4 serpin</fullName>
    </submittedName>
</protein>
<dbReference type="GO" id="GO:0005615">
    <property type="term" value="C:extracellular space"/>
    <property type="evidence" value="ECO:0007669"/>
    <property type="project" value="InterPro"/>
</dbReference>
<dbReference type="RefSeq" id="WP_013756502.1">
    <property type="nucleotide sequence ID" value="NC_015499.1"/>
</dbReference>
<dbReference type="EMBL" id="CP002690">
    <property type="protein sequence ID" value="AEE14781.1"/>
    <property type="molecule type" value="Genomic_DNA"/>
</dbReference>
<dbReference type="InterPro" id="IPR036186">
    <property type="entry name" value="Serpin_sf"/>
</dbReference>
<dbReference type="Gene3D" id="2.30.39.10">
    <property type="entry name" value="Alpha-1-antitrypsin, domain 1"/>
    <property type="match status" value="1"/>
</dbReference>
<dbReference type="STRING" id="747365.Thena_1160"/>
<feature type="signal peptide" evidence="2">
    <location>
        <begin position="1"/>
        <end position="22"/>
    </location>
</feature>
<dbReference type="GO" id="GO:0004867">
    <property type="term" value="F:serine-type endopeptidase inhibitor activity"/>
    <property type="evidence" value="ECO:0007669"/>
    <property type="project" value="InterPro"/>
</dbReference>
<evidence type="ECO:0000313" key="4">
    <source>
        <dbReference type="EMBL" id="AEE14781.1"/>
    </source>
</evidence>
<dbReference type="eggNOG" id="COG4826">
    <property type="taxonomic scope" value="Bacteria"/>
</dbReference>
<dbReference type="Pfam" id="PF00079">
    <property type="entry name" value="Serpin"/>
    <property type="match status" value="1"/>
</dbReference>
<dbReference type="InterPro" id="IPR042185">
    <property type="entry name" value="Serpin_sf_2"/>
</dbReference>
<dbReference type="PANTHER" id="PTHR11461:SF211">
    <property type="entry name" value="GH10112P-RELATED"/>
    <property type="match status" value="1"/>
</dbReference>
<dbReference type="OrthoDB" id="9764871at2"/>
<dbReference type="KEGG" id="tnr:Thena_1160"/>
<evidence type="ECO:0000259" key="3">
    <source>
        <dbReference type="SMART" id="SM00093"/>
    </source>
</evidence>
<proteinExistence type="inferred from homology"/>
<dbReference type="SUPFAM" id="SSF56574">
    <property type="entry name" value="Serpins"/>
    <property type="match status" value="1"/>
</dbReference>
<dbReference type="PANTHER" id="PTHR11461">
    <property type="entry name" value="SERINE PROTEASE INHIBITOR, SERPIN"/>
    <property type="match status" value="1"/>
</dbReference>
<dbReference type="PROSITE" id="PS00284">
    <property type="entry name" value="SERPIN"/>
    <property type="match status" value="1"/>
</dbReference>
<reference evidence="4 5" key="1">
    <citation type="submission" date="2011-04" db="EMBL/GenBank/DDBJ databases">
        <title>The complete genome of Thermodesulfobium narugense DSM 14796.</title>
        <authorList>
            <consortium name="US DOE Joint Genome Institute (JGI-PGF)"/>
            <person name="Lucas S."/>
            <person name="Han J."/>
            <person name="Lapidus A."/>
            <person name="Bruce D."/>
            <person name="Goodwin L."/>
            <person name="Pitluck S."/>
            <person name="Peters L."/>
            <person name="Kyrpides N."/>
            <person name="Mavromatis K."/>
            <person name="Pagani I."/>
            <person name="Ivanova N."/>
            <person name="Ovchinnikova G."/>
            <person name="Zhang X."/>
            <person name="Saunders L."/>
            <person name="Detter J.C."/>
            <person name="Tapia R."/>
            <person name="Han C."/>
            <person name="Land M."/>
            <person name="Hauser L."/>
            <person name="Markowitz V."/>
            <person name="Cheng J.-F."/>
            <person name="Hugenholtz P."/>
            <person name="Woyke T."/>
            <person name="Wu D."/>
            <person name="Spring S."/>
            <person name="Schroeder M."/>
            <person name="Brambilla E."/>
            <person name="Klenk H.-P."/>
            <person name="Eisen J.A."/>
        </authorList>
    </citation>
    <scope>NUCLEOTIDE SEQUENCE [LARGE SCALE GENOMIC DNA]</scope>
    <source>
        <strain evidence="4 5">DSM 14796</strain>
    </source>
</reference>
<feature type="domain" description="Serpin" evidence="3">
    <location>
        <begin position="38"/>
        <end position="391"/>
    </location>
</feature>
<dbReference type="InterPro" id="IPR023795">
    <property type="entry name" value="Serpin_CS"/>
</dbReference>
<feature type="chain" id="PRO_5004014000" evidence="2">
    <location>
        <begin position="23"/>
        <end position="392"/>
    </location>
</feature>
<dbReference type="InterPro" id="IPR023796">
    <property type="entry name" value="Serpin_dom"/>
</dbReference>
<keyword evidence="5" id="KW-1185">Reference proteome</keyword>
<comment type="similarity">
    <text evidence="1">Belongs to the serpin family.</text>
</comment>
<sequence>MKFLYFLLVLLLVMTIRSSAYAIDELSSLSENSNTFAFNIFKELNSDKNIVFSPFSIYTALSIASLGAGGTTKDEFDKVLNNNLSLEQFHQSYKDIIKSASIGSNKFNIANALWLDNGFQPEEDFLNSATTLFDSHVESLDFKNNPKNSSDTINSWIEQNTNGLIKNLLSPSSISSNTRMIITNAIYFKGNWERAFDPKEDSELNFYVEPDKPVKTTFMQQNGAFFYCENQSVKLLQLNYEGNSLSLIIILPEKDIDNFIKNLSDEEFRSLLRSMKPEELNIKIPKFKFIFSSDLTKQLIDLGIKSAFTTSADFSGISKSQNLYISDVIHKAYIDVNETGTEAAASTSVGFTTTAFNPFPVKNFIADRPFVFAIMDNKTKTLLFLGKILNPQ</sequence>
<dbReference type="AlphaFoldDB" id="M1E6F8"/>
<name>M1E6F8_9BACT</name>
<dbReference type="Gene3D" id="3.30.497.10">
    <property type="entry name" value="Antithrombin, subunit I, domain 2"/>
    <property type="match status" value="1"/>
</dbReference>
<gene>
    <name evidence="4" type="ORF">Thena_1160</name>
</gene>
<dbReference type="InterPro" id="IPR000215">
    <property type="entry name" value="Serpin_fam"/>
</dbReference>
<dbReference type="HOGENOM" id="CLU_023330_0_2_9"/>
<dbReference type="Proteomes" id="UP000011765">
    <property type="component" value="Chromosome"/>
</dbReference>